<evidence type="ECO:0000256" key="2">
    <source>
        <dbReference type="SAM" id="SignalP"/>
    </source>
</evidence>
<keyword evidence="2" id="KW-0732">Signal</keyword>
<reference evidence="3 4" key="1">
    <citation type="submission" date="2020-08" db="EMBL/GenBank/DDBJ databases">
        <authorList>
            <person name="Koutsovoulos G."/>
            <person name="Danchin GJ E."/>
        </authorList>
    </citation>
    <scope>NUCLEOTIDE SEQUENCE [LARGE SCALE GENOMIC DNA]</scope>
</reference>
<evidence type="ECO:0000313" key="4">
    <source>
        <dbReference type="Proteomes" id="UP000580250"/>
    </source>
</evidence>
<evidence type="ECO:0000256" key="1">
    <source>
        <dbReference type="SAM" id="MobiDB-lite"/>
    </source>
</evidence>
<comment type="caution">
    <text evidence="3">The sequence shown here is derived from an EMBL/GenBank/DDBJ whole genome shotgun (WGS) entry which is preliminary data.</text>
</comment>
<dbReference type="AlphaFoldDB" id="A0A6V7TIT8"/>
<name>A0A6V7TIT8_MELEN</name>
<accession>A0A6V7TIT8</accession>
<feature type="compositionally biased region" description="Basic and acidic residues" evidence="1">
    <location>
        <begin position="67"/>
        <end position="82"/>
    </location>
</feature>
<feature type="region of interest" description="Disordered" evidence="1">
    <location>
        <begin position="59"/>
        <end position="82"/>
    </location>
</feature>
<dbReference type="EMBL" id="CAJEWN010000002">
    <property type="protein sequence ID" value="CAD2123448.1"/>
    <property type="molecule type" value="Genomic_DNA"/>
</dbReference>
<evidence type="ECO:0000313" key="3">
    <source>
        <dbReference type="EMBL" id="CAD2123448.1"/>
    </source>
</evidence>
<feature type="signal peptide" evidence="2">
    <location>
        <begin position="1"/>
        <end position="24"/>
    </location>
</feature>
<gene>
    <name evidence="3" type="ORF">MENT_LOCUS440</name>
</gene>
<dbReference type="Proteomes" id="UP000580250">
    <property type="component" value="Unassembled WGS sequence"/>
</dbReference>
<feature type="chain" id="PRO_5027743585" evidence="2">
    <location>
        <begin position="25"/>
        <end position="591"/>
    </location>
</feature>
<protein>
    <submittedName>
        <fullName evidence="3">Uncharacterized protein</fullName>
    </submittedName>
</protein>
<sequence>MNIKFFVLLCIAIISSLNINTVKCYRVMTRSYYYGRPSGPYYRPRGRGGEYRYKYSEEHIYEEEEPEKPKPKPEEPKPESKKDWTLGDLKVKFTIKKETFVPDVVDFIKKFNGRIQKSTIEAPHAIFENLPKESKKIKDLLDAKTVNKWEDQPEVSSAFEKIRGEMEKVYSVSEWEKPIQEGKDKGKVKQKQLWHKALFLLNALFQLYDKVLSELIKLVDKSNEQVSNAICADKVKDLDKEKKCSKGLEALVKMNKENIEKIDDFYKLHDNFVKQTKAWNEFKEKIKNIFTVEIETPKIKFEKQKVKFTLKKDEFFSEIVDKIKLYHEKINREDKVTDAAETIYAFPKLFRDWLRQKTSDWKEQPEATKAFNYIKEEITKGYSLKEEITRLNAQRNWPYHLFLLHTLFEFFESIFAEARKQISSKNNAVINQICDEKLSEKESEKCVDWLNNQSKILEKCNVKIETVFSARFKNLLDKWEDYSKNIKGIFEVEIVAGDAPAPTPEAPKVRKVIKKVRGSGHVKDYYPESFEYNPDEYIYDHPRHYGPPRHHGGYRFMPYGDSFEVKGNYHYKSGPKRIKYSHQATYKYKGK</sequence>
<proteinExistence type="predicted"/>
<organism evidence="3 4">
    <name type="scientific">Meloidogyne enterolobii</name>
    <name type="common">Root-knot nematode worm</name>
    <name type="synonym">Meloidogyne mayaguensis</name>
    <dbReference type="NCBI Taxonomy" id="390850"/>
    <lineage>
        <taxon>Eukaryota</taxon>
        <taxon>Metazoa</taxon>
        <taxon>Ecdysozoa</taxon>
        <taxon>Nematoda</taxon>
        <taxon>Chromadorea</taxon>
        <taxon>Rhabditida</taxon>
        <taxon>Tylenchina</taxon>
        <taxon>Tylenchomorpha</taxon>
        <taxon>Tylenchoidea</taxon>
        <taxon>Meloidogynidae</taxon>
        <taxon>Meloidogyninae</taxon>
        <taxon>Meloidogyne</taxon>
    </lineage>
</organism>